<keyword evidence="2" id="KW-1185">Reference proteome</keyword>
<evidence type="ECO:0008006" key="3">
    <source>
        <dbReference type="Google" id="ProtNLM"/>
    </source>
</evidence>
<dbReference type="Proteomes" id="UP000019109">
    <property type="component" value="Unassembled WGS sequence"/>
</dbReference>
<dbReference type="InterPro" id="IPR007553">
    <property type="entry name" value="2-thiour_desulf"/>
</dbReference>
<comment type="caution">
    <text evidence="1">The sequence shown here is derived from an EMBL/GenBank/DDBJ whole genome shotgun (WGS) entry which is preliminary data.</text>
</comment>
<name>W4V4S9_9FIRM</name>
<sequence>MSACLLGVDCKYNGENNLNSKVLELLSKETLIPVCPEQLGGCPTPRVPSEIVDGDGADVLDGKARVMTKNGEDVTEYFIRGAREVLKIAQSMGIEKAIMKARSPSCGFCSIYDGTFSGKTKSGNGVTTEILKRNGISVLTEEDV</sequence>
<dbReference type="Pfam" id="PF04463">
    <property type="entry name" value="2-thiour_desulf"/>
    <property type="match status" value="1"/>
</dbReference>
<dbReference type="PANTHER" id="PTHR30087">
    <property type="entry name" value="INNER MEMBRANE PROTEIN"/>
    <property type="match status" value="1"/>
</dbReference>
<protein>
    <recommendedName>
        <fullName evidence="3">Purine nucleoside phosphorylase</fullName>
    </recommendedName>
</protein>
<dbReference type="EMBL" id="BAVR01000014">
    <property type="protein sequence ID" value="GAE88167.1"/>
    <property type="molecule type" value="Genomic_DNA"/>
</dbReference>
<dbReference type="AlphaFoldDB" id="W4V4S9"/>
<accession>W4V4S9</accession>
<organism evidence="1 2">
    <name type="scientific">Acetivibrio straminisolvens JCM 21531</name>
    <dbReference type="NCBI Taxonomy" id="1294263"/>
    <lineage>
        <taxon>Bacteria</taxon>
        <taxon>Bacillati</taxon>
        <taxon>Bacillota</taxon>
        <taxon>Clostridia</taxon>
        <taxon>Eubacteriales</taxon>
        <taxon>Oscillospiraceae</taxon>
        <taxon>Acetivibrio</taxon>
    </lineage>
</organism>
<gene>
    <name evidence="1" type="ORF">JCM21531_1592</name>
</gene>
<evidence type="ECO:0000313" key="2">
    <source>
        <dbReference type="Proteomes" id="UP000019109"/>
    </source>
</evidence>
<evidence type="ECO:0000313" key="1">
    <source>
        <dbReference type="EMBL" id="GAE88167.1"/>
    </source>
</evidence>
<reference evidence="1" key="1">
    <citation type="journal article" date="2014" name="Genome Announc.">
        <title>Draft Genome Sequence of Clostridium straminisolvens Strain JCM 21531T, Isolated from a Cellulose-Degrading Bacterial Community.</title>
        <authorList>
            <person name="Yuki M."/>
            <person name="Oshima K."/>
            <person name="Suda W."/>
            <person name="Sakamoto M."/>
            <person name="Kitamura K."/>
            <person name="Iida T."/>
            <person name="Hattori M."/>
            <person name="Ohkuma M."/>
        </authorList>
    </citation>
    <scope>NUCLEOTIDE SEQUENCE [LARGE SCALE GENOMIC DNA]</scope>
    <source>
        <strain evidence="1">JCM 21531</strain>
    </source>
</reference>
<dbReference type="PANTHER" id="PTHR30087:SF1">
    <property type="entry name" value="HYPOTHETICAL CYTOSOLIC PROTEIN"/>
    <property type="match status" value="1"/>
</dbReference>
<dbReference type="STRING" id="1294263.JCM21531_1592"/>
<proteinExistence type="predicted"/>